<evidence type="ECO:0000313" key="2">
    <source>
        <dbReference type="EMBL" id="KAK6625565.1"/>
    </source>
</evidence>
<dbReference type="EMBL" id="JAWJWE010000037">
    <property type="protein sequence ID" value="KAK6625565.1"/>
    <property type="molecule type" value="Genomic_DNA"/>
</dbReference>
<sequence length="286" mass="32071">MKTPSYQHGEPAAWHRGSQRENKKKKGSRETKSKTSHEPPQPGVTENPARYNQTIKLLAQRGGITNTRGLNYPKYSLVHHTYISDTIATTGRSTVALQHDRYEAQPCEGREDRSPGEAPPTWPSRAEKDIIVRIGSHPNPGESATSRHKGIAFTPGATGTPRHPHEAGTGSVAVEQGLRRRHFVKMVRTKKKREIKPNTTTKRLSRATVLGTVVIRKKATSSRNSPRCPEIFSLVSWVITLQPQTTTTTSTSTDSFEFSDIPGYHRHRDTTQQQHYFSMKSSYPVR</sequence>
<accession>A0AAN8PBT8</accession>
<proteinExistence type="predicted"/>
<feature type="compositionally biased region" description="Basic and acidic residues" evidence="1">
    <location>
        <begin position="104"/>
        <end position="115"/>
    </location>
</feature>
<comment type="caution">
    <text evidence="2">The sequence shown here is derived from an EMBL/GenBank/DDBJ whole genome shotgun (WGS) entry which is preliminary data.</text>
</comment>
<protein>
    <submittedName>
        <fullName evidence="2">Uncharacterized protein</fullName>
    </submittedName>
</protein>
<dbReference type="Proteomes" id="UP001372834">
    <property type="component" value="Unassembled WGS sequence"/>
</dbReference>
<evidence type="ECO:0000313" key="3">
    <source>
        <dbReference type="Proteomes" id="UP001372834"/>
    </source>
</evidence>
<evidence type="ECO:0000256" key="1">
    <source>
        <dbReference type="SAM" id="MobiDB-lite"/>
    </source>
</evidence>
<feature type="compositionally biased region" description="Basic and acidic residues" evidence="1">
    <location>
        <begin position="28"/>
        <end position="37"/>
    </location>
</feature>
<feature type="region of interest" description="Disordered" evidence="1">
    <location>
        <begin position="1"/>
        <end position="49"/>
    </location>
</feature>
<name>A0AAN8PBT8_POLSC</name>
<gene>
    <name evidence="2" type="ORF">RUM43_005864</name>
</gene>
<reference evidence="2 3" key="1">
    <citation type="submission" date="2023-10" db="EMBL/GenBank/DDBJ databases">
        <title>Genomes of two closely related lineages of the louse Polyplax serrata with different host specificities.</title>
        <authorList>
            <person name="Martinu J."/>
            <person name="Tarabai H."/>
            <person name="Stefka J."/>
            <person name="Hypsa V."/>
        </authorList>
    </citation>
    <scope>NUCLEOTIDE SEQUENCE [LARGE SCALE GENOMIC DNA]</scope>
    <source>
        <strain evidence="2">HR10_N</strain>
    </source>
</reference>
<feature type="region of interest" description="Disordered" evidence="1">
    <location>
        <begin position="104"/>
        <end position="125"/>
    </location>
</feature>
<dbReference type="AlphaFoldDB" id="A0AAN8PBT8"/>
<organism evidence="2 3">
    <name type="scientific">Polyplax serrata</name>
    <name type="common">Common mouse louse</name>
    <dbReference type="NCBI Taxonomy" id="468196"/>
    <lineage>
        <taxon>Eukaryota</taxon>
        <taxon>Metazoa</taxon>
        <taxon>Ecdysozoa</taxon>
        <taxon>Arthropoda</taxon>
        <taxon>Hexapoda</taxon>
        <taxon>Insecta</taxon>
        <taxon>Pterygota</taxon>
        <taxon>Neoptera</taxon>
        <taxon>Paraneoptera</taxon>
        <taxon>Psocodea</taxon>
        <taxon>Troctomorpha</taxon>
        <taxon>Phthiraptera</taxon>
        <taxon>Anoplura</taxon>
        <taxon>Polyplacidae</taxon>
        <taxon>Polyplax</taxon>
    </lineage>
</organism>